<dbReference type="EMBL" id="GBRH01271184">
    <property type="protein sequence ID" value="JAD26711.1"/>
    <property type="molecule type" value="Transcribed_RNA"/>
</dbReference>
<evidence type="ECO:0000313" key="2">
    <source>
        <dbReference type="EMBL" id="JAD26711.1"/>
    </source>
</evidence>
<dbReference type="AlphaFoldDB" id="A0A0A8YKJ8"/>
<sequence>MSKPRSWTASIRDGLAPQAEAR</sequence>
<proteinExistence type="predicted"/>
<feature type="region of interest" description="Disordered" evidence="1">
    <location>
        <begin position="1"/>
        <end position="22"/>
    </location>
</feature>
<accession>A0A0A8YKJ8</accession>
<reference evidence="2" key="1">
    <citation type="submission" date="2014-09" db="EMBL/GenBank/DDBJ databases">
        <authorList>
            <person name="Magalhaes I.L.F."/>
            <person name="Oliveira U."/>
            <person name="Santos F.R."/>
            <person name="Vidigal T.H.D.A."/>
            <person name="Brescovit A.D."/>
            <person name="Santos A.J."/>
        </authorList>
    </citation>
    <scope>NUCLEOTIDE SEQUENCE</scope>
    <source>
        <tissue evidence="2">Shoot tissue taken approximately 20 cm above the soil surface</tissue>
    </source>
</reference>
<protein>
    <submittedName>
        <fullName evidence="2">Uncharacterized protein</fullName>
    </submittedName>
</protein>
<evidence type="ECO:0000256" key="1">
    <source>
        <dbReference type="SAM" id="MobiDB-lite"/>
    </source>
</evidence>
<name>A0A0A8YKJ8_ARUDO</name>
<reference evidence="2" key="2">
    <citation type="journal article" date="2015" name="Data Brief">
        <title>Shoot transcriptome of the giant reed, Arundo donax.</title>
        <authorList>
            <person name="Barrero R.A."/>
            <person name="Guerrero F.D."/>
            <person name="Moolhuijzen P."/>
            <person name="Goolsby J.A."/>
            <person name="Tidwell J."/>
            <person name="Bellgard S.E."/>
            <person name="Bellgard M.I."/>
        </authorList>
    </citation>
    <scope>NUCLEOTIDE SEQUENCE</scope>
    <source>
        <tissue evidence="2">Shoot tissue taken approximately 20 cm above the soil surface</tissue>
    </source>
</reference>
<organism evidence="2">
    <name type="scientific">Arundo donax</name>
    <name type="common">Giant reed</name>
    <name type="synonym">Donax arundinaceus</name>
    <dbReference type="NCBI Taxonomy" id="35708"/>
    <lineage>
        <taxon>Eukaryota</taxon>
        <taxon>Viridiplantae</taxon>
        <taxon>Streptophyta</taxon>
        <taxon>Embryophyta</taxon>
        <taxon>Tracheophyta</taxon>
        <taxon>Spermatophyta</taxon>
        <taxon>Magnoliopsida</taxon>
        <taxon>Liliopsida</taxon>
        <taxon>Poales</taxon>
        <taxon>Poaceae</taxon>
        <taxon>PACMAD clade</taxon>
        <taxon>Arundinoideae</taxon>
        <taxon>Arundineae</taxon>
        <taxon>Arundo</taxon>
    </lineage>
</organism>